<keyword evidence="3" id="KW-1185">Reference proteome</keyword>
<proteinExistence type="predicted"/>
<name>A0A2U1PAK5_ARTAN</name>
<dbReference type="EMBL" id="PKPP01001431">
    <property type="protein sequence ID" value="PWA82785.1"/>
    <property type="molecule type" value="Genomic_DNA"/>
</dbReference>
<accession>A0A2U1PAK5</accession>
<organism evidence="2 3">
    <name type="scientific">Artemisia annua</name>
    <name type="common">Sweet wormwood</name>
    <dbReference type="NCBI Taxonomy" id="35608"/>
    <lineage>
        <taxon>Eukaryota</taxon>
        <taxon>Viridiplantae</taxon>
        <taxon>Streptophyta</taxon>
        <taxon>Embryophyta</taxon>
        <taxon>Tracheophyta</taxon>
        <taxon>Spermatophyta</taxon>
        <taxon>Magnoliopsida</taxon>
        <taxon>eudicotyledons</taxon>
        <taxon>Gunneridae</taxon>
        <taxon>Pentapetalae</taxon>
        <taxon>asterids</taxon>
        <taxon>campanulids</taxon>
        <taxon>Asterales</taxon>
        <taxon>Asteraceae</taxon>
        <taxon>Asteroideae</taxon>
        <taxon>Anthemideae</taxon>
        <taxon>Artemisiinae</taxon>
        <taxon>Artemisia</taxon>
    </lineage>
</organism>
<dbReference type="Proteomes" id="UP000245207">
    <property type="component" value="Unassembled WGS sequence"/>
</dbReference>
<evidence type="ECO:0000313" key="2">
    <source>
        <dbReference type="EMBL" id="PWA82785.1"/>
    </source>
</evidence>
<feature type="compositionally biased region" description="Basic and acidic residues" evidence="1">
    <location>
        <begin position="555"/>
        <end position="574"/>
    </location>
</feature>
<reference evidence="2 3" key="1">
    <citation type="journal article" date="2018" name="Mol. Plant">
        <title>The genome of Artemisia annua provides insight into the evolution of Asteraceae family and artemisinin biosynthesis.</title>
        <authorList>
            <person name="Shen Q."/>
            <person name="Zhang L."/>
            <person name="Liao Z."/>
            <person name="Wang S."/>
            <person name="Yan T."/>
            <person name="Shi P."/>
            <person name="Liu M."/>
            <person name="Fu X."/>
            <person name="Pan Q."/>
            <person name="Wang Y."/>
            <person name="Lv Z."/>
            <person name="Lu X."/>
            <person name="Zhang F."/>
            <person name="Jiang W."/>
            <person name="Ma Y."/>
            <person name="Chen M."/>
            <person name="Hao X."/>
            <person name="Li L."/>
            <person name="Tang Y."/>
            <person name="Lv G."/>
            <person name="Zhou Y."/>
            <person name="Sun X."/>
            <person name="Brodelius P.E."/>
            <person name="Rose J.K.C."/>
            <person name="Tang K."/>
        </authorList>
    </citation>
    <scope>NUCLEOTIDE SEQUENCE [LARGE SCALE GENOMIC DNA]</scope>
    <source>
        <strain evidence="3">cv. Huhao1</strain>
        <tissue evidence="2">Leaf</tissue>
    </source>
</reference>
<feature type="region of interest" description="Disordered" evidence="1">
    <location>
        <begin position="549"/>
        <end position="654"/>
    </location>
</feature>
<evidence type="ECO:0000256" key="1">
    <source>
        <dbReference type="SAM" id="MobiDB-lite"/>
    </source>
</evidence>
<sequence>MKRHPVNPGVANHTGLVFTNTFYQTHFLALTKSSISKTTMELSSQVIQPLALTVIHPEDAQQLQKADQMIYTIDEIMIKPNNFVANLNPTKNKEFFQDVLTFVEKCCIRKTFILKPSFRYESYLKEFWYTATVTESNTIKITVENGSTNLEFGVSSFREAIGANYLKDPQQYEANPDGKVTKTFFGNIGYSDKLTGTLRKTYLPPNWKLLMTLIIQCIGGNTGGFISLVMEFQMGASYRKSNFKAIETPTFSDDYFLVSQPIVVGATLTPHMMFVCASEISTDFIGIAASSESEDVQKEHISPESGICSQAILIISVCPVSSSQYSSSESELCSQAKLISSVCPVSSSQYSSSKSELCSQAKHISSFCPVSSSQHNISESVIMHSESEAIDKSVPIFATEYNVSICVPNYFLTFHQELELDSQVQSISKVCASSSSQHITTASQNQNSESEAIDNTVAIFASEDNINKCASIDSLVLHQDDPQAFDYPSVYDWSLEMSDQSMSDLDDIDSKELLCLLPSTIDHISIGKFANEDEPVMILDDYDVDESYPLPAHGGIHDDESKDSPAHGCNHDDESMQSPAHGGNNDDESYNSPAHGGKHVDESYWSQAHGGNRDDESYNSPPHGGNHDEDHVSAASPELSSDHPPSPKSQRISHLSNEVLNLQSKIEMLKKEKEFADQEIVVLKSRLSYPSVSDISSKILESLKPELGKLVTREDFNGKFSTDLNNLSGQQKEISCKVAELTQAVSKVKLELPKDMIDIPAINKGLSTIISELNKNVASIESKDFEVPSSLLGLPLKVGNLIDEVSKYKSLESIPLSLEKVENAIHALNACLKSSTSKPGAYTDVVMENMSKESGKQLKVSDLFTNFKVKQRETAMLKVAQSNQEMISPSNADTHDKNEVGKSMESVKVKDALIESQDSHEKVSGGQENDIIVHKEPLMDDELVEINFQQGDITVGKKPMNESNENVTVVQDNDVIVGKDALIEDHLVESEVQQIDGIFGKKPVNDSQLKNTLVQEPDGTINEGSLMFESSPVKEIKYTNLNGRDVHIAGESLTEQQRHLSRMYEENVKHEKLMKKAKMIKSLEPPVIDLFMKKKALYDKYCHIILNRRAPGKITNVDILSRKKGPATLKIYRDDGDEEIIEEFKVRDLHWEEWNEFLDCCGKRKAVCLVDIFNSMRKRVDEVIEMKNKLNIQDGVPLQDQDPIHELNRIARKRKRVDDDMEEYFRSTKRFKDQVAYEDHPPGTVLNEPMVGMIIFNNPSRKDFISIQKLGNLTNVMLYLVQTVFIRLHKGPGTTDIAKTFSEFVVREAEKRNKETPHKVLQFVNQGQIWASEVEKCT</sequence>
<evidence type="ECO:0000313" key="3">
    <source>
        <dbReference type="Proteomes" id="UP000245207"/>
    </source>
</evidence>
<protein>
    <submittedName>
        <fullName evidence="2">Uncharacterized protein</fullName>
    </submittedName>
</protein>
<comment type="caution">
    <text evidence="2">The sequence shown here is derived from an EMBL/GenBank/DDBJ whole genome shotgun (WGS) entry which is preliminary data.</text>
</comment>
<gene>
    <name evidence="2" type="ORF">CTI12_AA172790</name>
</gene>